<accession>A0ABZ2PSD2</accession>
<name>A0ABZ2PSD2_9BURK</name>
<dbReference type="RefSeq" id="WP_013428547.1">
    <property type="nucleotide sequence ID" value="NZ_CP062175.1"/>
</dbReference>
<reference evidence="1 2" key="1">
    <citation type="submission" date="2020-09" db="EMBL/GenBank/DDBJ databases">
        <title>Genome sequences of Mycetohabitans spp.</title>
        <authorList>
            <person name="Carter M.E."/>
            <person name="Carpenter S.C.D."/>
            <person name="Bogdanove A.J."/>
        </authorList>
    </citation>
    <scope>NUCLEOTIDE SEQUENCE [LARGE SCALE GENOMIC DNA]</scope>
    <source>
        <strain evidence="1 2">B12</strain>
        <plasmid evidence="1 2">megaplasmid</plasmid>
    </source>
</reference>
<dbReference type="EMBL" id="CP062175">
    <property type="protein sequence ID" value="WXK38004.1"/>
    <property type="molecule type" value="Genomic_DNA"/>
</dbReference>
<evidence type="ECO:0000313" key="2">
    <source>
        <dbReference type="Proteomes" id="UP001493153"/>
    </source>
</evidence>
<protein>
    <submittedName>
        <fullName evidence="1">Uncharacterized protein</fullName>
    </submittedName>
</protein>
<keyword evidence="1" id="KW-0614">Plasmid</keyword>
<evidence type="ECO:0000313" key="1">
    <source>
        <dbReference type="EMBL" id="WXK38004.1"/>
    </source>
</evidence>
<dbReference type="Proteomes" id="UP001493153">
    <property type="component" value="Plasmid megaplasmid"/>
</dbReference>
<keyword evidence="2" id="KW-1185">Reference proteome</keyword>
<sequence>MNNGLNSRDTGVEHARTSVATTLREATWQGSRHARAAQPATVRLTVHASTGELRIIAVWAALGAYAGHVTQSRIRCNRKLAVDVLELDFRDIPDAALMDIAAHLSAAPWVRDARVQG</sequence>
<geneLocation type="plasmid" evidence="1 2">
    <name>megaplasmid</name>
</geneLocation>
<gene>
    <name evidence="1" type="ORF">IHE29_01260</name>
</gene>
<proteinExistence type="predicted"/>
<organism evidence="1 2">
    <name type="scientific">Mycetohabitans rhizoxinica</name>
    <dbReference type="NCBI Taxonomy" id="412963"/>
    <lineage>
        <taxon>Bacteria</taxon>
        <taxon>Pseudomonadati</taxon>
        <taxon>Pseudomonadota</taxon>
        <taxon>Betaproteobacteria</taxon>
        <taxon>Burkholderiales</taxon>
        <taxon>Burkholderiaceae</taxon>
        <taxon>Mycetohabitans</taxon>
    </lineage>
</organism>